<evidence type="ECO:0000313" key="5">
    <source>
        <dbReference type="Proteomes" id="UP000053328"/>
    </source>
</evidence>
<dbReference type="STRING" id="91928.A0A0D1ZP96"/>
<dbReference type="InterPro" id="IPR021109">
    <property type="entry name" value="Peptidase_aspartic_dom_sf"/>
</dbReference>
<dbReference type="PROSITE" id="PS51767">
    <property type="entry name" value="PEPTIDASE_A1"/>
    <property type="match status" value="1"/>
</dbReference>
<evidence type="ECO:0000256" key="1">
    <source>
        <dbReference type="ARBA" id="ARBA00007447"/>
    </source>
</evidence>
<dbReference type="SUPFAM" id="SSF50630">
    <property type="entry name" value="Acid proteases"/>
    <property type="match status" value="1"/>
</dbReference>
<evidence type="ECO:0000259" key="3">
    <source>
        <dbReference type="PROSITE" id="PS51767"/>
    </source>
</evidence>
<feature type="domain" description="Peptidase A1" evidence="3">
    <location>
        <begin position="96"/>
        <end position="474"/>
    </location>
</feature>
<evidence type="ECO:0000256" key="2">
    <source>
        <dbReference type="SAM" id="SignalP"/>
    </source>
</evidence>
<sequence>MAPWFLGAAVLLIICLTESGYGALHLPLYRRGGRLSRHETANLTRLAAIVSEVEARYARCQREVGNNRVVRRWRPYEGKDENDPQLIDVAGHQDRWYAELQVGDPPQVLEVDIDMLSPDFYTIMTSSGTGSKYDTFTSGSYEETHGASDRVHSLCRRTSDHFHFQQESKQQRPIRLSFPICTPSKASGATLAHSGTILGLSPDHGDVHSHNALSRLSSPSLLDQLFEQHMVHQRVWSVTLLDAESGILSLGGTIAQQVEEANVRGSVELEHFGDPQATSDWVEQEVAKRIDFLMTPDAPWDGHFKWTNTQGAAGWWTALMSGVWINGAKVLENQPVLFDINVPFILAPPVAAHRFYEAIGGAKRLDPPPFDAFFAIPCLNTVNVAFEIGGWNFPVMAGEGTREDALYGPAGGKVSLGKVGDGTGYCVGAVLETTMGVRDEWIASGVRDMWVLGEPFFRGLGVAFDVEKGRVGVRVY</sequence>
<dbReference type="GO" id="GO:0006508">
    <property type="term" value="P:proteolysis"/>
    <property type="evidence" value="ECO:0007669"/>
    <property type="project" value="InterPro"/>
</dbReference>
<dbReference type="Gene3D" id="2.40.70.10">
    <property type="entry name" value="Acid Proteases"/>
    <property type="match status" value="2"/>
</dbReference>
<dbReference type="GO" id="GO:0004190">
    <property type="term" value="F:aspartic-type endopeptidase activity"/>
    <property type="evidence" value="ECO:0007669"/>
    <property type="project" value="InterPro"/>
</dbReference>
<dbReference type="InterPro" id="IPR033121">
    <property type="entry name" value="PEPTIDASE_A1"/>
</dbReference>
<dbReference type="VEuPathDB" id="FungiDB:PV08_07411"/>
<proteinExistence type="inferred from homology"/>
<dbReference type="GeneID" id="27334494"/>
<dbReference type="AlphaFoldDB" id="A0A0D1ZP96"/>
<dbReference type="RefSeq" id="XP_016234843.1">
    <property type="nucleotide sequence ID" value="XM_016381741.1"/>
</dbReference>
<dbReference type="PANTHER" id="PTHR47966:SF51">
    <property type="entry name" value="BETA-SITE APP-CLEAVING ENZYME, ISOFORM A-RELATED"/>
    <property type="match status" value="1"/>
</dbReference>
<dbReference type="HOGENOM" id="CLU_504328_0_0_1"/>
<accession>A0A0D1ZP96</accession>
<dbReference type="Proteomes" id="UP000053328">
    <property type="component" value="Unassembled WGS sequence"/>
</dbReference>
<dbReference type="OrthoDB" id="15189at2759"/>
<evidence type="ECO:0000313" key="4">
    <source>
        <dbReference type="EMBL" id="KIW14627.1"/>
    </source>
</evidence>
<reference evidence="4 5" key="1">
    <citation type="submission" date="2015-01" db="EMBL/GenBank/DDBJ databases">
        <title>The Genome Sequence of Exophiala spinifera CBS89968.</title>
        <authorList>
            <consortium name="The Broad Institute Genomics Platform"/>
            <person name="Cuomo C."/>
            <person name="de Hoog S."/>
            <person name="Gorbushina A."/>
            <person name="Stielow B."/>
            <person name="Teixiera M."/>
            <person name="Abouelleil A."/>
            <person name="Chapman S.B."/>
            <person name="Priest M."/>
            <person name="Young S.K."/>
            <person name="Wortman J."/>
            <person name="Nusbaum C."/>
            <person name="Birren B."/>
        </authorList>
    </citation>
    <scope>NUCLEOTIDE SEQUENCE [LARGE SCALE GENOMIC DNA]</scope>
    <source>
        <strain evidence="4 5">CBS 89968</strain>
    </source>
</reference>
<feature type="chain" id="PRO_5002237956" description="Peptidase A1 domain-containing protein" evidence="2">
    <location>
        <begin position="23"/>
        <end position="476"/>
    </location>
</feature>
<feature type="signal peptide" evidence="2">
    <location>
        <begin position="1"/>
        <end position="22"/>
    </location>
</feature>
<protein>
    <recommendedName>
        <fullName evidence="3">Peptidase A1 domain-containing protein</fullName>
    </recommendedName>
</protein>
<keyword evidence="2" id="KW-0732">Signal</keyword>
<dbReference type="PANTHER" id="PTHR47966">
    <property type="entry name" value="BETA-SITE APP-CLEAVING ENZYME, ISOFORM A-RELATED"/>
    <property type="match status" value="1"/>
</dbReference>
<comment type="similarity">
    <text evidence="1">Belongs to the peptidase A1 family.</text>
</comment>
<dbReference type="InterPro" id="IPR001461">
    <property type="entry name" value="Aspartic_peptidase_A1"/>
</dbReference>
<organism evidence="4 5">
    <name type="scientific">Exophiala spinifera</name>
    <dbReference type="NCBI Taxonomy" id="91928"/>
    <lineage>
        <taxon>Eukaryota</taxon>
        <taxon>Fungi</taxon>
        <taxon>Dikarya</taxon>
        <taxon>Ascomycota</taxon>
        <taxon>Pezizomycotina</taxon>
        <taxon>Eurotiomycetes</taxon>
        <taxon>Chaetothyriomycetidae</taxon>
        <taxon>Chaetothyriales</taxon>
        <taxon>Herpotrichiellaceae</taxon>
        <taxon>Exophiala</taxon>
    </lineage>
</organism>
<name>A0A0D1ZP96_9EURO</name>
<keyword evidence="5" id="KW-1185">Reference proteome</keyword>
<dbReference type="EMBL" id="KN847496">
    <property type="protein sequence ID" value="KIW14627.1"/>
    <property type="molecule type" value="Genomic_DNA"/>
</dbReference>
<gene>
    <name evidence="4" type="ORF">PV08_07411</name>
</gene>